<dbReference type="OrthoDB" id="10343311at2759"/>
<protein>
    <submittedName>
        <fullName evidence="1">Uncharacterized protein</fullName>
    </submittedName>
</protein>
<reference evidence="1 2" key="1">
    <citation type="journal article" date="2018" name="Nat. Ecol. Evol.">
        <title>Pezizomycetes genomes reveal the molecular basis of ectomycorrhizal truffle lifestyle.</title>
        <authorList>
            <person name="Murat C."/>
            <person name="Payen T."/>
            <person name="Noel B."/>
            <person name="Kuo A."/>
            <person name="Morin E."/>
            <person name="Chen J."/>
            <person name="Kohler A."/>
            <person name="Krizsan K."/>
            <person name="Balestrini R."/>
            <person name="Da Silva C."/>
            <person name="Montanini B."/>
            <person name="Hainaut M."/>
            <person name="Levati E."/>
            <person name="Barry K.W."/>
            <person name="Belfiori B."/>
            <person name="Cichocki N."/>
            <person name="Clum A."/>
            <person name="Dockter R.B."/>
            <person name="Fauchery L."/>
            <person name="Guy J."/>
            <person name="Iotti M."/>
            <person name="Le Tacon F."/>
            <person name="Lindquist E.A."/>
            <person name="Lipzen A."/>
            <person name="Malagnac F."/>
            <person name="Mello A."/>
            <person name="Molinier V."/>
            <person name="Miyauchi S."/>
            <person name="Poulain J."/>
            <person name="Riccioni C."/>
            <person name="Rubini A."/>
            <person name="Sitrit Y."/>
            <person name="Splivallo R."/>
            <person name="Traeger S."/>
            <person name="Wang M."/>
            <person name="Zifcakova L."/>
            <person name="Wipf D."/>
            <person name="Zambonelli A."/>
            <person name="Paolocci F."/>
            <person name="Nowrousian M."/>
            <person name="Ottonello S."/>
            <person name="Baldrian P."/>
            <person name="Spatafora J.W."/>
            <person name="Henrissat B."/>
            <person name="Nagy L.G."/>
            <person name="Aury J.M."/>
            <person name="Wincker P."/>
            <person name="Grigoriev I.V."/>
            <person name="Bonfante P."/>
            <person name="Martin F.M."/>
        </authorList>
    </citation>
    <scope>NUCLEOTIDE SEQUENCE [LARGE SCALE GENOMIC DNA]</scope>
    <source>
        <strain evidence="1 2">ATCC MYA-4762</strain>
    </source>
</reference>
<name>A0A3N4L7H4_9PEZI</name>
<evidence type="ECO:0000313" key="1">
    <source>
        <dbReference type="EMBL" id="RPB18854.1"/>
    </source>
</evidence>
<dbReference type="AlphaFoldDB" id="A0A3N4L7H4"/>
<dbReference type="EMBL" id="ML121607">
    <property type="protein sequence ID" value="RPB18854.1"/>
    <property type="molecule type" value="Genomic_DNA"/>
</dbReference>
<sequence length="143" mass="16160">MRTKEFQAFSINEPDEPIIRLRGSKQIDLFESLLDHFVITSCLENAGRIEKVKNRVQNDAHIANQVNKMIQADCGEVVAQRLLNWLHIVRSKENGTDALIKSGIFIWQEEEDSVNEGIMMIKRIQENIKSTQGGAEALVNAGL</sequence>
<organism evidence="1 2">
    <name type="scientific">Terfezia boudieri ATCC MYA-4762</name>
    <dbReference type="NCBI Taxonomy" id="1051890"/>
    <lineage>
        <taxon>Eukaryota</taxon>
        <taxon>Fungi</taxon>
        <taxon>Dikarya</taxon>
        <taxon>Ascomycota</taxon>
        <taxon>Pezizomycotina</taxon>
        <taxon>Pezizomycetes</taxon>
        <taxon>Pezizales</taxon>
        <taxon>Pezizaceae</taxon>
        <taxon>Terfezia</taxon>
    </lineage>
</organism>
<keyword evidence="2" id="KW-1185">Reference proteome</keyword>
<evidence type="ECO:0000313" key="2">
    <source>
        <dbReference type="Proteomes" id="UP000267821"/>
    </source>
</evidence>
<gene>
    <name evidence="1" type="ORF">L211DRAFT_900117</name>
</gene>
<dbReference type="InParanoid" id="A0A3N4L7H4"/>
<accession>A0A3N4L7H4</accession>
<proteinExistence type="predicted"/>
<dbReference type="Proteomes" id="UP000267821">
    <property type="component" value="Unassembled WGS sequence"/>
</dbReference>